<dbReference type="PANTHER" id="PTHR43243:SF4">
    <property type="entry name" value="CATIONIC AMINO ACID TRANSPORTER 4"/>
    <property type="match status" value="1"/>
</dbReference>
<reference evidence="7" key="1">
    <citation type="submission" date="2022-01" db="EMBL/GenBank/DDBJ databases">
        <title>Nocardioidaceae gen. sp. A5X3R13.</title>
        <authorList>
            <person name="Lopez Marin M.A."/>
            <person name="Uhlik O."/>
        </authorList>
    </citation>
    <scope>NUCLEOTIDE SEQUENCE</scope>
    <source>
        <strain evidence="7">A5X3R13</strain>
    </source>
</reference>
<evidence type="ECO:0000313" key="8">
    <source>
        <dbReference type="Proteomes" id="UP001164390"/>
    </source>
</evidence>
<evidence type="ECO:0000313" key="7">
    <source>
        <dbReference type="EMBL" id="UYM05901.1"/>
    </source>
</evidence>
<gene>
    <name evidence="7" type="ORF">L0C25_02165</name>
</gene>
<keyword evidence="4 6" id="KW-1133">Transmembrane helix</keyword>
<dbReference type="Gene3D" id="1.20.1740.10">
    <property type="entry name" value="Amino acid/polyamine transporter I"/>
    <property type="match status" value="1"/>
</dbReference>
<name>A0AA46TIM0_9ACTN</name>
<dbReference type="GO" id="GO:0015171">
    <property type="term" value="F:amino acid transmembrane transporter activity"/>
    <property type="evidence" value="ECO:0007669"/>
    <property type="project" value="TreeGrafter"/>
</dbReference>
<sequence length="485" mass="50795">MLRISEARHRLPRILGTAQLVMLGLGVMIGAGIFSLSGQQAAANAGPAVIVSFAIAGAICFIAALSYAELSSTIPVAGSSYTFTYVAFGELWGWLVGWALILELVLAASILSRAWSTYFVATLGEFDVSLPSFVLDHSQADSTLNLVAPIVLIVLTILVATGTKLSAGVLSIAVLIKVLVILLVIGVGFSYIDTDNYTPFIPDAQTVGDAGTVWSSLTGTDTSYGIAGVFAATAVIAFSYIGFDLISTAAEDAKEPRRSVPRAMLISIAFVTVLYVAMAAVLVGMRPYNELATAAPVSDAFSAAGVGWAAKVISVGGLVAFTTVIMVVLIAQSRVLFSMGRDGLLPGLLGRVSRRYSTPTNGSIIAGLAATVVAMFPKIGELEQMLVLGAFFAFFSCSVGVLVLRRTQPDIERGFRVPGVPVVPLLAAVAIVWLSLNVTGETWIRFVIWMAIGLVIYLAYGRSHSALAGRIGMGTPVGSHGKHAL</sequence>
<feature type="transmembrane region" description="Helical" evidence="6">
    <location>
        <begin position="308"/>
        <end position="331"/>
    </location>
</feature>
<feature type="transmembrane region" description="Helical" evidence="6">
    <location>
        <begin position="48"/>
        <end position="70"/>
    </location>
</feature>
<feature type="transmembrane region" description="Helical" evidence="6">
    <location>
        <begin position="91"/>
        <end position="111"/>
    </location>
</feature>
<feature type="transmembrane region" description="Helical" evidence="6">
    <location>
        <begin position="385"/>
        <end position="405"/>
    </location>
</feature>
<keyword evidence="8" id="KW-1185">Reference proteome</keyword>
<dbReference type="RefSeq" id="WP_271634742.1">
    <property type="nucleotide sequence ID" value="NZ_CP094970.1"/>
</dbReference>
<keyword evidence="2" id="KW-0813">Transport</keyword>
<keyword evidence="5 6" id="KW-0472">Membrane</keyword>
<feature type="transmembrane region" description="Helical" evidence="6">
    <location>
        <begin position="167"/>
        <end position="192"/>
    </location>
</feature>
<keyword evidence="3 6" id="KW-0812">Transmembrane</keyword>
<comment type="subcellular location">
    <subcellularLocation>
        <location evidence="1">Membrane</location>
        <topology evidence="1">Multi-pass membrane protein</topology>
    </subcellularLocation>
</comment>
<proteinExistence type="predicted"/>
<evidence type="ECO:0000256" key="1">
    <source>
        <dbReference type="ARBA" id="ARBA00004141"/>
    </source>
</evidence>
<evidence type="ECO:0000256" key="2">
    <source>
        <dbReference type="ARBA" id="ARBA00022448"/>
    </source>
</evidence>
<organism evidence="7 8">
    <name type="scientific">Solicola gregarius</name>
    <dbReference type="NCBI Taxonomy" id="2908642"/>
    <lineage>
        <taxon>Bacteria</taxon>
        <taxon>Bacillati</taxon>
        <taxon>Actinomycetota</taxon>
        <taxon>Actinomycetes</taxon>
        <taxon>Propionibacteriales</taxon>
        <taxon>Nocardioidaceae</taxon>
        <taxon>Solicola</taxon>
    </lineage>
</organism>
<feature type="transmembrane region" description="Helical" evidence="6">
    <location>
        <begin position="361"/>
        <end position="379"/>
    </location>
</feature>
<dbReference type="AlphaFoldDB" id="A0AA46TIM0"/>
<feature type="transmembrane region" description="Helical" evidence="6">
    <location>
        <begin position="224"/>
        <end position="243"/>
    </location>
</feature>
<feature type="transmembrane region" description="Helical" evidence="6">
    <location>
        <begin position="442"/>
        <end position="460"/>
    </location>
</feature>
<accession>A0AA46TIM0</accession>
<dbReference type="Pfam" id="PF13520">
    <property type="entry name" value="AA_permease_2"/>
    <property type="match status" value="1"/>
</dbReference>
<protein>
    <submittedName>
        <fullName evidence="7">Amino acid permease</fullName>
    </submittedName>
</protein>
<dbReference type="PANTHER" id="PTHR43243">
    <property type="entry name" value="INNER MEMBRANE TRANSPORTER YGJI-RELATED"/>
    <property type="match status" value="1"/>
</dbReference>
<evidence type="ECO:0000256" key="6">
    <source>
        <dbReference type="SAM" id="Phobius"/>
    </source>
</evidence>
<feature type="transmembrane region" description="Helical" evidence="6">
    <location>
        <begin position="12"/>
        <end position="36"/>
    </location>
</feature>
<evidence type="ECO:0000256" key="4">
    <source>
        <dbReference type="ARBA" id="ARBA00022989"/>
    </source>
</evidence>
<evidence type="ECO:0000256" key="3">
    <source>
        <dbReference type="ARBA" id="ARBA00022692"/>
    </source>
</evidence>
<dbReference type="EMBL" id="CP094970">
    <property type="protein sequence ID" value="UYM05901.1"/>
    <property type="molecule type" value="Genomic_DNA"/>
</dbReference>
<feature type="transmembrane region" description="Helical" evidence="6">
    <location>
        <begin position="142"/>
        <end position="160"/>
    </location>
</feature>
<dbReference type="InterPro" id="IPR002293">
    <property type="entry name" value="AA/rel_permease1"/>
</dbReference>
<evidence type="ECO:0000256" key="5">
    <source>
        <dbReference type="ARBA" id="ARBA00023136"/>
    </source>
</evidence>
<dbReference type="PIRSF" id="PIRSF006060">
    <property type="entry name" value="AA_transporter"/>
    <property type="match status" value="1"/>
</dbReference>
<dbReference type="Proteomes" id="UP001164390">
    <property type="component" value="Chromosome"/>
</dbReference>
<feature type="transmembrane region" description="Helical" evidence="6">
    <location>
        <begin position="264"/>
        <end position="288"/>
    </location>
</feature>
<dbReference type="KEGG" id="sgrg:L0C25_02165"/>
<feature type="transmembrane region" description="Helical" evidence="6">
    <location>
        <begin position="417"/>
        <end position="436"/>
    </location>
</feature>
<dbReference type="GO" id="GO:0016020">
    <property type="term" value="C:membrane"/>
    <property type="evidence" value="ECO:0007669"/>
    <property type="project" value="UniProtKB-SubCell"/>
</dbReference>